<feature type="region of interest" description="Disordered" evidence="1">
    <location>
        <begin position="1"/>
        <end position="25"/>
    </location>
</feature>
<reference evidence="2 4" key="2">
    <citation type="journal article" date="2013" name="Nature">
        <title>Insights into bilaterian evolution from three spiralian genomes.</title>
        <authorList>
            <person name="Simakov O."/>
            <person name="Marletaz F."/>
            <person name="Cho S.J."/>
            <person name="Edsinger-Gonzales E."/>
            <person name="Havlak P."/>
            <person name="Hellsten U."/>
            <person name="Kuo D.H."/>
            <person name="Larsson T."/>
            <person name="Lv J."/>
            <person name="Arendt D."/>
            <person name="Savage R."/>
            <person name="Osoegawa K."/>
            <person name="de Jong P."/>
            <person name="Grimwood J."/>
            <person name="Chapman J.A."/>
            <person name="Shapiro H."/>
            <person name="Aerts A."/>
            <person name="Otillar R.P."/>
            <person name="Terry A.Y."/>
            <person name="Boore J.L."/>
            <person name="Grigoriev I.V."/>
            <person name="Lindberg D.R."/>
            <person name="Seaver E.C."/>
            <person name="Weisblat D.A."/>
            <person name="Putnam N.H."/>
            <person name="Rokhsar D.S."/>
        </authorList>
    </citation>
    <scope>NUCLEOTIDE SEQUENCE</scope>
    <source>
        <strain evidence="2 4">I ESC-2004</strain>
    </source>
</reference>
<organism evidence="2">
    <name type="scientific">Capitella teleta</name>
    <name type="common">Polychaete worm</name>
    <dbReference type="NCBI Taxonomy" id="283909"/>
    <lineage>
        <taxon>Eukaryota</taxon>
        <taxon>Metazoa</taxon>
        <taxon>Spiralia</taxon>
        <taxon>Lophotrochozoa</taxon>
        <taxon>Annelida</taxon>
        <taxon>Polychaeta</taxon>
        <taxon>Sedentaria</taxon>
        <taxon>Scolecida</taxon>
        <taxon>Capitellidae</taxon>
        <taxon>Capitella</taxon>
    </lineage>
</organism>
<dbReference type="OrthoDB" id="7440550at2759"/>
<evidence type="ECO:0000313" key="2">
    <source>
        <dbReference type="EMBL" id="ELU03154.1"/>
    </source>
</evidence>
<dbReference type="Proteomes" id="UP000014760">
    <property type="component" value="Unassembled WGS sequence"/>
</dbReference>
<reference evidence="4" key="1">
    <citation type="submission" date="2012-12" db="EMBL/GenBank/DDBJ databases">
        <authorList>
            <person name="Hellsten U."/>
            <person name="Grimwood J."/>
            <person name="Chapman J.A."/>
            <person name="Shapiro H."/>
            <person name="Aerts A."/>
            <person name="Otillar R.P."/>
            <person name="Terry A.Y."/>
            <person name="Boore J.L."/>
            <person name="Simakov O."/>
            <person name="Marletaz F."/>
            <person name="Cho S.-J."/>
            <person name="Edsinger-Gonzales E."/>
            <person name="Havlak P."/>
            <person name="Kuo D.-H."/>
            <person name="Larsson T."/>
            <person name="Lv J."/>
            <person name="Arendt D."/>
            <person name="Savage R."/>
            <person name="Osoegawa K."/>
            <person name="de Jong P."/>
            <person name="Lindberg D.R."/>
            <person name="Seaver E.C."/>
            <person name="Weisblat D.A."/>
            <person name="Putnam N.H."/>
            <person name="Grigoriev I.V."/>
            <person name="Rokhsar D.S."/>
        </authorList>
    </citation>
    <scope>NUCLEOTIDE SEQUENCE</scope>
    <source>
        <strain evidence="4">I ESC-2004</strain>
    </source>
</reference>
<evidence type="ECO:0000256" key="1">
    <source>
        <dbReference type="SAM" id="MobiDB-lite"/>
    </source>
</evidence>
<feature type="compositionally biased region" description="Basic and acidic residues" evidence="1">
    <location>
        <begin position="1"/>
        <end position="22"/>
    </location>
</feature>
<sequence>MENKRRPNYKECETPEGTEIHPPKPNKMKVSLAVQIFSHSASWAMKLYVKRGHLPPVALESQNSKISKGKKALTTRSLSDDRFKEHIEFVNSLQFFRVEKPKKLTAKPAKERVDTSKAVLIPSHKGWRVTLNAMLGMCEELLGGGHLSYIAFRKCN</sequence>
<gene>
    <name evidence="2" type="ORF">CAPTEDRAFT_198344</name>
</gene>
<keyword evidence="4" id="KW-1185">Reference proteome</keyword>
<dbReference type="AlphaFoldDB" id="R7UAY7"/>
<protein>
    <submittedName>
        <fullName evidence="2 3">Uncharacterized protein</fullName>
    </submittedName>
</protein>
<name>R7UAY7_CAPTE</name>
<accession>R7UAY7</accession>
<proteinExistence type="predicted"/>
<dbReference type="EMBL" id="KB303456">
    <property type="protein sequence ID" value="ELU03154.1"/>
    <property type="molecule type" value="Genomic_DNA"/>
</dbReference>
<dbReference type="HOGENOM" id="CLU_1688405_0_0_1"/>
<dbReference type="EnsemblMetazoa" id="CapteT198344">
    <property type="protein sequence ID" value="CapteP198344"/>
    <property type="gene ID" value="CapteG198344"/>
</dbReference>
<evidence type="ECO:0000313" key="3">
    <source>
        <dbReference type="EnsemblMetazoa" id="CapteP198344"/>
    </source>
</evidence>
<evidence type="ECO:0000313" key="4">
    <source>
        <dbReference type="Proteomes" id="UP000014760"/>
    </source>
</evidence>
<dbReference type="EMBL" id="AMQN01001542">
    <property type="status" value="NOT_ANNOTATED_CDS"/>
    <property type="molecule type" value="Genomic_DNA"/>
</dbReference>
<reference evidence="3" key="3">
    <citation type="submission" date="2015-06" db="UniProtKB">
        <authorList>
            <consortium name="EnsemblMetazoa"/>
        </authorList>
    </citation>
    <scope>IDENTIFICATION</scope>
</reference>